<dbReference type="SMART" id="SM00881">
    <property type="entry name" value="CoA_binding"/>
    <property type="match status" value="1"/>
</dbReference>
<evidence type="ECO:0000313" key="2">
    <source>
        <dbReference type="EMBL" id="RIH82895.1"/>
    </source>
</evidence>
<evidence type="ECO:0000259" key="1">
    <source>
        <dbReference type="SMART" id="SM00881"/>
    </source>
</evidence>
<dbReference type="PANTHER" id="PTHR33303:SF2">
    <property type="entry name" value="COA-BINDING DOMAIN-CONTAINING PROTEIN"/>
    <property type="match status" value="1"/>
</dbReference>
<organism evidence="2 3">
    <name type="scientific">Meiothermus luteus</name>
    <dbReference type="NCBI Taxonomy" id="2026184"/>
    <lineage>
        <taxon>Bacteria</taxon>
        <taxon>Thermotogati</taxon>
        <taxon>Deinococcota</taxon>
        <taxon>Deinococci</taxon>
        <taxon>Thermales</taxon>
        <taxon>Thermaceae</taxon>
        <taxon>Meiothermus</taxon>
    </lineage>
</organism>
<dbReference type="InterPro" id="IPR036291">
    <property type="entry name" value="NAD(P)-bd_dom_sf"/>
</dbReference>
<gene>
    <name evidence="2" type="ORF">Mlute_02353</name>
</gene>
<proteinExistence type="predicted"/>
<dbReference type="InterPro" id="IPR003781">
    <property type="entry name" value="CoA-bd"/>
</dbReference>
<protein>
    <submittedName>
        <fullName evidence="2">CoA binding domain protein</fullName>
    </submittedName>
</protein>
<dbReference type="Pfam" id="PF13380">
    <property type="entry name" value="CoA_binding_2"/>
    <property type="match status" value="1"/>
</dbReference>
<dbReference type="Proteomes" id="UP000265800">
    <property type="component" value="Unassembled WGS sequence"/>
</dbReference>
<accession>A0A399EFA4</accession>
<dbReference type="SUPFAM" id="SSF51735">
    <property type="entry name" value="NAD(P)-binding Rossmann-fold domains"/>
    <property type="match status" value="1"/>
</dbReference>
<dbReference type="PANTHER" id="PTHR33303">
    <property type="entry name" value="CYTOPLASMIC PROTEIN-RELATED"/>
    <property type="match status" value="1"/>
</dbReference>
<comment type="caution">
    <text evidence="2">The sequence shown here is derived from an EMBL/GenBank/DDBJ whole genome shotgun (WGS) entry which is preliminary data.</text>
</comment>
<feature type="domain" description="CoA-binding" evidence="1">
    <location>
        <begin position="20"/>
        <end position="114"/>
    </location>
</feature>
<dbReference type="Gene3D" id="3.40.50.720">
    <property type="entry name" value="NAD(P)-binding Rossmann-like Domain"/>
    <property type="match status" value="1"/>
</dbReference>
<dbReference type="EMBL" id="QWKZ01000094">
    <property type="protein sequence ID" value="RIH82895.1"/>
    <property type="molecule type" value="Genomic_DNA"/>
</dbReference>
<sequence length="145" mass="16347">MEGPRQYPLSMSPPELRAFLQSARTVAVLGAHPNPLKPAHYVPSYLKEKGYELLPVNPAYAGRVLWGRKVVGRLDELEKPVDILNIFRRSEALLGHLEEVLRLRPGLVWLQSGIENPAFARRLEQAGIPVVQDRCLMVVHRQLLG</sequence>
<name>A0A399EFA4_9DEIN</name>
<evidence type="ECO:0000313" key="3">
    <source>
        <dbReference type="Proteomes" id="UP000265800"/>
    </source>
</evidence>
<keyword evidence="3" id="KW-1185">Reference proteome</keyword>
<reference evidence="2 3" key="1">
    <citation type="submission" date="2018-08" db="EMBL/GenBank/DDBJ databases">
        <title>Meiothermus luteus KCTC 52599 genome sequencing project.</title>
        <authorList>
            <person name="Da Costa M.S."/>
            <person name="Albuquerque L."/>
            <person name="Raposo P."/>
            <person name="Froufe H.J.C."/>
            <person name="Barroso C.S."/>
            <person name="Egas C."/>
        </authorList>
    </citation>
    <scope>NUCLEOTIDE SEQUENCE [LARGE SCALE GENOMIC DNA]</scope>
    <source>
        <strain evidence="2 3">KCTC 52599</strain>
    </source>
</reference>
<dbReference type="AlphaFoldDB" id="A0A399EFA4"/>